<dbReference type="PANTHER" id="PTHR46468">
    <property type="entry name" value="SENTRIN-SPECIFIC PROTEASE 8"/>
    <property type="match status" value="1"/>
</dbReference>
<evidence type="ECO:0000256" key="4">
    <source>
        <dbReference type="ARBA" id="ARBA00022807"/>
    </source>
</evidence>
<dbReference type="GO" id="GO:0019784">
    <property type="term" value="F:deNEDDylase activity"/>
    <property type="evidence" value="ECO:0007669"/>
    <property type="project" value="InterPro"/>
</dbReference>
<evidence type="ECO:0000256" key="3">
    <source>
        <dbReference type="ARBA" id="ARBA00022801"/>
    </source>
</evidence>
<dbReference type="GO" id="GO:0006508">
    <property type="term" value="P:proteolysis"/>
    <property type="evidence" value="ECO:0007669"/>
    <property type="project" value="UniProtKB-KW"/>
</dbReference>
<dbReference type="AlphaFoldDB" id="A0AAV5U4A5"/>
<comment type="similarity">
    <text evidence="1">Belongs to the peptidase C48 family.</text>
</comment>
<organism evidence="6 7">
    <name type="scientific">Pristionchus entomophagus</name>
    <dbReference type="NCBI Taxonomy" id="358040"/>
    <lineage>
        <taxon>Eukaryota</taxon>
        <taxon>Metazoa</taxon>
        <taxon>Ecdysozoa</taxon>
        <taxon>Nematoda</taxon>
        <taxon>Chromadorea</taxon>
        <taxon>Rhabditida</taxon>
        <taxon>Rhabditina</taxon>
        <taxon>Diplogasteromorpha</taxon>
        <taxon>Diplogasteroidea</taxon>
        <taxon>Neodiplogasteridae</taxon>
        <taxon>Pristionchus</taxon>
    </lineage>
</organism>
<proteinExistence type="inferred from homology"/>
<evidence type="ECO:0000313" key="6">
    <source>
        <dbReference type="EMBL" id="GMT01684.1"/>
    </source>
</evidence>
<dbReference type="Gene3D" id="3.40.395.10">
    <property type="entry name" value="Adenoviral Proteinase, Chain A"/>
    <property type="match status" value="1"/>
</dbReference>
<keyword evidence="3" id="KW-0378">Hydrolase</keyword>
<name>A0AAV5U4A5_9BILA</name>
<keyword evidence="2" id="KW-0645">Protease</keyword>
<evidence type="ECO:0000259" key="5">
    <source>
        <dbReference type="PROSITE" id="PS50600"/>
    </source>
</evidence>
<accession>A0AAV5U4A5</accession>
<comment type="caution">
    <text evidence="6">The sequence shown here is derived from an EMBL/GenBank/DDBJ whole genome shotgun (WGS) entry which is preliminary data.</text>
</comment>
<dbReference type="PANTHER" id="PTHR46468:SF1">
    <property type="entry name" value="SENTRIN-SPECIFIC PROTEASE 8"/>
    <property type="match status" value="1"/>
</dbReference>
<dbReference type="PROSITE" id="PS50600">
    <property type="entry name" value="ULP_PROTEASE"/>
    <property type="match status" value="1"/>
</dbReference>
<dbReference type="Proteomes" id="UP001432027">
    <property type="component" value="Unassembled WGS sequence"/>
</dbReference>
<dbReference type="SUPFAM" id="SSF54001">
    <property type="entry name" value="Cysteine proteinases"/>
    <property type="match status" value="1"/>
</dbReference>
<dbReference type="GO" id="GO:0008234">
    <property type="term" value="F:cysteine-type peptidase activity"/>
    <property type="evidence" value="ECO:0007669"/>
    <property type="project" value="UniProtKB-KW"/>
</dbReference>
<dbReference type="GO" id="GO:0000338">
    <property type="term" value="P:protein deneddylation"/>
    <property type="evidence" value="ECO:0007669"/>
    <property type="project" value="TreeGrafter"/>
</dbReference>
<dbReference type="InterPro" id="IPR044613">
    <property type="entry name" value="Nep1/2-like"/>
</dbReference>
<gene>
    <name evidence="6" type="ORF">PENTCL1PPCAC_23858</name>
</gene>
<keyword evidence="7" id="KW-1185">Reference proteome</keyword>
<sequence>CFAKAMEPFDNARLFPLLTQGCVETCQRVWNTVSPSTRDTVSGRGEITERVIRKGTGGLSIEKLRCLAPEQWLNDEVIEEMLKIICEDAVNTMKCRPLSTYVFERICDGRTTQNEKKRLREDLSSTEYLLLPMHENGNHWTLAVINTRDQRLVHYDLEKITTPALRLKTMERIVNFIEKLLPATEGKWKKQLLLCPQQPNSFDCGVFVILNALHFAAELPVHYNPEAAAYWRFRAVPQLISGSFKLH</sequence>
<keyword evidence="4" id="KW-0788">Thiol protease</keyword>
<dbReference type="InterPro" id="IPR038765">
    <property type="entry name" value="Papain-like_cys_pep_sf"/>
</dbReference>
<dbReference type="EMBL" id="BTSX01000005">
    <property type="protein sequence ID" value="GMT01684.1"/>
    <property type="molecule type" value="Genomic_DNA"/>
</dbReference>
<reference evidence="6" key="1">
    <citation type="submission" date="2023-10" db="EMBL/GenBank/DDBJ databases">
        <title>Genome assembly of Pristionchus species.</title>
        <authorList>
            <person name="Yoshida K."/>
            <person name="Sommer R.J."/>
        </authorList>
    </citation>
    <scope>NUCLEOTIDE SEQUENCE</scope>
    <source>
        <strain evidence="6">RS0144</strain>
    </source>
</reference>
<evidence type="ECO:0000256" key="1">
    <source>
        <dbReference type="ARBA" id="ARBA00005234"/>
    </source>
</evidence>
<evidence type="ECO:0000256" key="2">
    <source>
        <dbReference type="ARBA" id="ARBA00022670"/>
    </source>
</evidence>
<feature type="domain" description="Ubiquitin-like protease family profile" evidence="5">
    <location>
        <begin position="57"/>
        <end position="215"/>
    </location>
</feature>
<feature type="non-terminal residue" evidence="6">
    <location>
        <position position="1"/>
    </location>
</feature>
<evidence type="ECO:0000313" key="7">
    <source>
        <dbReference type="Proteomes" id="UP001432027"/>
    </source>
</evidence>
<dbReference type="Pfam" id="PF02902">
    <property type="entry name" value="Peptidase_C48"/>
    <property type="match status" value="1"/>
</dbReference>
<protein>
    <recommendedName>
        <fullName evidence="5">Ubiquitin-like protease family profile domain-containing protein</fullName>
    </recommendedName>
</protein>
<dbReference type="InterPro" id="IPR003653">
    <property type="entry name" value="Peptidase_C48_C"/>
</dbReference>